<accession>A0AA35XHI7</accession>
<dbReference type="GO" id="GO:0061640">
    <property type="term" value="P:cytoskeleton-dependent cytokinesis"/>
    <property type="evidence" value="ECO:0007669"/>
    <property type="project" value="InterPro"/>
</dbReference>
<dbReference type="Proteomes" id="UP001174909">
    <property type="component" value="Unassembled WGS sequence"/>
</dbReference>
<dbReference type="EMBL" id="CASHTH010003955">
    <property type="protein sequence ID" value="CAI8051685.1"/>
    <property type="molecule type" value="Genomic_DNA"/>
</dbReference>
<gene>
    <name evidence="1" type="ORF">GBAR_LOCUS28297</name>
</gene>
<evidence type="ECO:0000313" key="1">
    <source>
        <dbReference type="EMBL" id="CAI8051685.1"/>
    </source>
</evidence>
<name>A0AA35XHI7_GEOBA</name>
<organism evidence="1 2">
    <name type="scientific">Geodia barretti</name>
    <name type="common">Barrett's horny sponge</name>
    <dbReference type="NCBI Taxonomy" id="519541"/>
    <lineage>
        <taxon>Eukaryota</taxon>
        <taxon>Metazoa</taxon>
        <taxon>Porifera</taxon>
        <taxon>Demospongiae</taxon>
        <taxon>Heteroscleromorpha</taxon>
        <taxon>Tetractinellida</taxon>
        <taxon>Astrophorina</taxon>
        <taxon>Geodiidae</taxon>
        <taxon>Geodia</taxon>
    </lineage>
</organism>
<dbReference type="PANTHER" id="PTHR28360:SF1">
    <property type="entry name" value="DYNACTIN SUBUNIT 3"/>
    <property type="match status" value="1"/>
</dbReference>
<dbReference type="GO" id="GO:0005869">
    <property type="term" value="C:dynactin complex"/>
    <property type="evidence" value="ECO:0007669"/>
    <property type="project" value="InterPro"/>
</dbReference>
<evidence type="ECO:0000313" key="2">
    <source>
        <dbReference type="Proteomes" id="UP001174909"/>
    </source>
</evidence>
<protein>
    <submittedName>
        <fullName evidence="1">Dynactin subunit 3</fullName>
    </submittedName>
</protein>
<keyword evidence="2" id="KW-1185">Reference proteome</keyword>
<dbReference type="AlphaFoldDB" id="A0AA35XHI7"/>
<dbReference type="PANTHER" id="PTHR28360">
    <property type="entry name" value="DYNACTIN SUBUNIT 3"/>
    <property type="match status" value="1"/>
</dbReference>
<comment type="caution">
    <text evidence="1">The sequence shown here is derived from an EMBL/GenBank/DDBJ whole genome shotgun (WGS) entry which is preliminary data.</text>
</comment>
<sequence length="165" mass="18582">MAAPVLTEDYVEALTRRVDALEKKLLSQDGALPVIPLTTAVRELGRKLDTLAGREKGEESLKMTEGAKVELLCGEVEQLRKFTDRMEEVHQLKDYINSTECQGLETHEKKLATVSATHLEQEARVAELTQQTHTLMDGYRRVMLQLSAQCVQWDEALGERETAKT</sequence>
<reference evidence="1" key="1">
    <citation type="submission" date="2023-03" db="EMBL/GenBank/DDBJ databases">
        <authorList>
            <person name="Steffen K."/>
            <person name="Cardenas P."/>
        </authorList>
    </citation>
    <scope>NUCLEOTIDE SEQUENCE</scope>
</reference>
<dbReference type="Pfam" id="PF07426">
    <property type="entry name" value="Dynactin_p22"/>
    <property type="match status" value="1"/>
</dbReference>
<dbReference type="InterPro" id="IPR009991">
    <property type="entry name" value="DCTN3"/>
</dbReference>
<proteinExistence type="predicted"/>